<dbReference type="SFLD" id="SFLDS00029">
    <property type="entry name" value="Radical_SAM"/>
    <property type="match status" value="1"/>
</dbReference>
<protein>
    <recommendedName>
        <fullName evidence="2">GTP 3',8-cyclase</fullName>
        <ecNumber evidence="2">4.1.99.22</ecNumber>
    </recommendedName>
</protein>
<name>A0A9D7SBP7_9BACT</name>
<dbReference type="GO" id="GO:0005525">
    <property type="term" value="F:GTP binding"/>
    <property type="evidence" value="ECO:0007669"/>
    <property type="project" value="UniProtKB-KW"/>
</dbReference>
<keyword evidence="6" id="KW-0547">Nucleotide-binding</keyword>
<evidence type="ECO:0000256" key="6">
    <source>
        <dbReference type="ARBA" id="ARBA00022741"/>
    </source>
</evidence>
<dbReference type="Proteomes" id="UP000808349">
    <property type="component" value="Unassembled WGS sequence"/>
</dbReference>
<evidence type="ECO:0000256" key="10">
    <source>
        <dbReference type="ARBA" id="ARBA00023150"/>
    </source>
</evidence>
<dbReference type="NCBIfam" id="TIGR02666">
    <property type="entry name" value="moaA"/>
    <property type="match status" value="1"/>
</dbReference>
<keyword evidence="4" id="KW-0949">S-adenosyl-L-methionine</keyword>
<dbReference type="InterPro" id="IPR006638">
    <property type="entry name" value="Elp3/MiaA/NifB-like_rSAM"/>
</dbReference>
<dbReference type="InterPro" id="IPR010505">
    <property type="entry name" value="MoaA_twitch"/>
</dbReference>
<dbReference type="SFLD" id="SFLDG01383">
    <property type="entry name" value="cyclic_pyranopterin_phosphate"/>
    <property type="match status" value="1"/>
</dbReference>
<dbReference type="Pfam" id="PF06463">
    <property type="entry name" value="Mob_synth_C"/>
    <property type="match status" value="1"/>
</dbReference>
<dbReference type="GO" id="GO:0051539">
    <property type="term" value="F:4 iron, 4 sulfur cluster binding"/>
    <property type="evidence" value="ECO:0007669"/>
    <property type="project" value="UniProtKB-KW"/>
</dbReference>
<keyword evidence="5" id="KW-0479">Metal-binding</keyword>
<dbReference type="InterPro" id="IPR000385">
    <property type="entry name" value="MoaA_NifB_PqqE_Fe-S-bd_CS"/>
</dbReference>
<sequence length="327" mass="37355">MVLQDNFGRIHDYLRISLTDVCNFRCQYCIPDENAHFMNPAHLMQLDEIVHIAKEFVQLGVNKIRLTGGEPLVRRDAKDIIRALSKLPVELTLTTNGTKVDEFIDEFKNAGIHSINVSLDTLNPQKFFEITRRHQFEKVWNNIQVLVDEGFHVKINAVIMRGINDSEILDFIEWTKRQAVHVRFIEFMPFDGNQWDRHKVFSYQEILNVIESQYSFIKLKDGTHDTAKKFKPYGHQGTFAVISTMTEPFCGTCNRLRLTADGKMKNCLFSKGEVDVLGALRSGEDIGALMQQCVKDKAEALGGQFGGDYHQIEVLNITNRSMINIGG</sequence>
<keyword evidence="11" id="KW-0456">Lyase</keyword>
<evidence type="ECO:0000256" key="4">
    <source>
        <dbReference type="ARBA" id="ARBA00022691"/>
    </source>
</evidence>
<dbReference type="PANTHER" id="PTHR22960">
    <property type="entry name" value="MOLYBDOPTERIN COFACTOR SYNTHESIS PROTEIN A"/>
    <property type="match status" value="1"/>
</dbReference>
<keyword evidence="3" id="KW-0004">4Fe-4S</keyword>
<dbReference type="Gene3D" id="3.20.20.70">
    <property type="entry name" value="Aldolase class I"/>
    <property type="match status" value="1"/>
</dbReference>
<dbReference type="CDD" id="cd01335">
    <property type="entry name" value="Radical_SAM"/>
    <property type="match status" value="1"/>
</dbReference>
<dbReference type="SMART" id="SM00729">
    <property type="entry name" value="Elp3"/>
    <property type="match status" value="1"/>
</dbReference>
<dbReference type="SUPFAM" id="SSF102114">
    <property type="entry name" value="Radical SAM enzymes"/>
    <property type="match status" value="1"/>
</dbReference>
<reference evidence="14 15" key="1">
    <citation type="submission" date="2020-10" db="EMBL/GenBank/DDBJ databases">
        <title>Connecting structure to function with the recovery of over 1000 high-quality activated sludge metagenome-assembled genomes encoding full-length rRNA genes using long-read sequencing.</title>
        <authorList>
            <person name="Singleton C.M."/>
            <person name="Petriglieri F."/>
            <person name="Kristensen J.M."/>
            <person name="Kirkegaard R.H."/>
            <person name="Michaelsen T.Y."/>
            <person name="Andersen M.H."/>
            <person name="Karst S.M."/>
            <person name="Dueholm M.S."/>
            <person name="Nielsen P.H."/>
            <person name="Albertsen M."/>
        </authorList>
    </citation>
    <scope>NUCLEOTIDE SEQUENCE [LARGE SCALE GENOMIC DNA]</scope>
    <source>
        <strain evidence="14">Ribe_18-Q3-R11-54_BAT3C.373</strain>
    </source>
</reference>
<dbReference type="EC" id="4.1.99.22" evidence="2"/>
<gene>
    <name evidence="14" type="primary">moaA</name>
    <name evidence="14" type="ORF">IPO85_16140</name>
</gene>
<dbReference type="InterPro" id="IPR007197">
    <property type="entry name" value="rSAM"/>
</dbReference>
<dbReference type="InterPro" id="IPR013785">
    <property type="entry name" value="Aldolase_TIM"/>
</dbReference>
<comment type="cofactor">
    <cofactor evidence="1">
        <name>[4Fe-4S] cluster</name>
        <dbReference type="ChEBI" id="CHEBI:49883"/>
    </cofactor>
</comment>
<dbReference type="PROSITE" id="PS01305">
    <property type="entry name" value="MOAA_NIFB_PQQE"/>
    <property type="match status" value="1"/>
</dbReference>
<keyword evidence="10" id="KW-0501">Molybdenum cofactor biosynthesis</keyword>
<evidence type="ECO:0000256" key="1">
    <source>
        <dbReference type="ARBA" id="ARBA00001966"/>
    </source>
</evidence>
<dbReference type="SFLD" id="SFLDG01067">
    <property type="entry name" value="SPASM/twitch_domain_containing"/>
    <property type="match status" value="1"/>
</dbReference>
<evidence type="ECO:0000256" key="12">
    <source>
        <dbReference type="ARBA" id="ARBA00048697"/>
    </source>
</evidence>
<dbReference type="GO" id="GO:0061799">
    <property type="term" value="F:cyclic pyranopterin monophosphate synthase activity"/>
    <property type="evidence" value="ECO:0007669"/>
    <property type="project" value="TreeGrafter"/>
</dbReference>
<keyword evidence="7" id="KW-0408">Iron</keyword>
<feature type="domain" description="Radical SAM core" evidence="13">
    <location>
        <begin position="6"/>
        <end position="220"/>
    </location>
</feature>
<evidence type="ECO:0000256" key="8">
    <source>
        <dbReference type="ARBA" id="ARBA00023014"/>
    </source>
</evidence>
<evidence type="ECO:0000313" key="14">
    <source>
        <dbReference type="EMBL" id="MBK9719009.1"/>
    </source>
</evidence>
<dbReference type="Pfam" id="PF04055">
    <property type="entry name" value="Radical_SAM"/>
    <property type="match status" value="1"/>
</dbReference>
<evidence type="ECO:0000259" key="13">
    <source>
        <dbReference type="PROSITE" id="PS51918"/>
    </source>
</evidence>
<dbReference type="PROSITE" id="PS51918">
    <property type="entry name" value="RADICAL_SAM"/>
    <property type="match status" value="1"/>
</dbReference>
<evidence type="ECO:0000256" key="2">
    <source>
        <dbReference type="ARBA" id="ARBA00012167"/>
    </source>
</evidence>
<dbReference type="InterPro" id="IPR058240">
    <property type="entry name" value="rSAM_sf"/>
</dbReference>
<dbReference type="PANTHER" id="PTHR22960:SF0">
    <property type="entry name" value="MOLYBDENUM COFACTOR BIOSYNTHESIS PROTEIN 1"/>
    <property type="match status" value="1"/>
</dbReference>
<proteinExistence type="predicted"/>
<evidence type="ECO:0000256" key="7">
    <source>
        <dbReference type="ARBA" id="ARBA00023004"/>
    </source>
</evidence>
<organism evidence="14 15">
    <name type="scientific">Candidatus Defluviibacterium haderslevense</name>
    <dbReference type="NCBI Taxonomy" id="2981993"/>
    <lineage>
        <taxon>Bacteria</taxon>
        <taxon>Pseudomonadati</taxon>
        <taxon>Bacteroidota</taxon>
        <taxon>Saprospiria</taxon>
        <taxon>Saprospirales</taxon>
        <taxon>Saprospiraceae</taxon>
        <taxon>Candidatus Defluviibacterium</taxon>
    </lineage>
</organism>
<evidence type="ECO:0000256" key="11">
    <source>
        <dbReference type="ARBA" id="ARBA00023239"/>
    </source>
</evidence>
<keyword evidence="9" id="KW-0342">GTP-binding</keyword>
<dbReference type="SFLD" id="SFLDG01386">
    <property type="entry name" value="main_SPASM_domain-containing"/>
    <property type="match status" value="1"/>
</dbReference>
<evidence type="ECO:0000256" key="9">
    <source>
        <dbReference type="ARBA" id="ARBA00023134"/>
    </source>
</evidence>
<dbReference type="GO" id="GO:0006777">
    <property type="term" value="P:Mo-molybdopterin cofactor biosynthetic process"/>
    <property type="evidence" value="ECO:0007669"/>
    <property type="project" value="UniProtKB-KW"/>
</dbReference>
<dbReference type="InterPro" id="IPR013483">
    <property type="entry name" value="MoaA"/>
</dbReference>
<dbReference type="InterPro" id="IPR040064">
    <property type="entry name" value="MoaA-like"/>
</dbReference>
<evidence type="ECO:0000256" key="5">
    <source>
        <dbReference type="ARBA" id="ARBA00022723"/>
    </source>
</evidence>
<comment type="catalytic activity">
    <reaction evidence="12">
        <text>GTP + AH2 + S-adenosyl-L-methionine = (8S)-3',8-cyclo-7,8-dihydroguanosine 5'-triphosphate + 5'-deoxyadenosine + L-methionine + A + H(+)</text>
        <dbReference type="Rhea" id="RHEA:49576"/>
        <dbReference type="ChEBI" id="CHEBI:13193"/>
        <dbReference type="ChEBI" id="CHEBI:15378"/>
        <dbReference type="ChEBI" id="CHEBI:17319"/>
        <dbReference type="ChEBI" id="CHEBI:17499"/>
        <dbReference type="ChEBI" id="CHEBI:37565"/>
        <dbReference type="ChEBI" id="CHEBI:57844"/>
        <dbReference type="ChEBI" id="CHEBI:59789"/>
        <dbReference type="ChEBI" id="CHEBI:131766"/>
        <dbReference type="EC" id="4.1.99.22"/>
    </reaction>
</comment>
<evidence type="ECO:0000313" key="15">
    <source>
        <dbReference type="Proteomes" id="UP000808349"/>
    </source>
</evidence>
<dbReference type="GO" id="GO:0061798">
    <property type="term" value="F:GTP 3',8'-cyclase activity"/>
    <property type="evidence" value="ECO:0007669"/>
    <property type="project" value="UniProtKB-EC"/>
</dbReference>
<dbReference type="EMBL" id="JADKFW010000014">
    <property type="protein sequence ID" value="MBK9719009.1"/>
    <property type="molecule type" value="Genomic_DNA"/>
</dbReference>
<dbReference type="InterPro" id="IPR050105">
    <property type="entry name" value="MoCo_biosynth_MoaA/MoaC"/>
</dbReference>
<dbReference type="GO" id="GO:0046872">
    <property type="term" value="F:metal ion binding"/>
    <property type="evidence" value="ECO:0007669"/>
    <property type="project" value="UniProtKB-KW"/>
</dbReference>
<evidence type="ECO:0000256" key="3">
    <source>
        <dbReference type="ARBA" id="ARBA00022485"/>
    </source>
</evidence>
<keyword evidence="8" id="KW-0411">Iron-sulfur</keyword>
<dbReference type="CDD" id="cd21117">
    <property type="entry name" value="Twitch_MoaA"/>
    <property type="match status" value="1"/>
</dbReference>
<comment type="caution">
    <text evidence="14">The sequence shown here is derived from an EMBL/GenBank/DDBJ whole genome shotgun (WGS) entry which is preliminary data.</text>
</comment>
<accession>A0A9D7SBP7</accession>
<dbReference type="AlphaFoldDB" id="A0A9D7SBP7"/>